<reference evidence="1 2" key="1">
    <citation type="journal article" date="2018" name="Mol. Biol. Evol.">
        <title>Analysis of the draft genome of the red seaweed Gracilariopsis chorda provides insights into genome size evolution in Rhodophyta.</title>
        <authorList>
            <person name="Lee J."/>
            <person name="Yang E.C."/>
            <person name="Graf L."/>
            <person name="Yang J.H."/>
            <person name="Qiu H."/>
            <person name="Zel Zion U."/>
            <person name="Chan C.X."/>
            <person name="Stephens T.G."/>
            <person name="Weber A.P.M."/>
            <person name="Boo G.H."/>
            <person name="Boo S.M."/>
            <person name="Kim K.M."/>
            <person name="Shin Y."/>
            <person name="Jung M."/>
            <person name="Lee S.J."/>
            <person name="Yim H.S."/>
            <person name="Lee J.H."/>
            <person name="Bhattacharya D."/>
            <person name="Yoon H.S."/>
        </authorList>
    </citation>
    <scope>NUCLEOTIDE SEQUENCE [LARGE SCALE GENOMIC DNA]</scope>
    <source>
        <strain evidence="1 2">SKKU-2015</strain>
        <tissue evidence="1">Whole body</tissue>
    </source>
</reference>
<comment type="caution">
    <text evidence="1">The sequence shown here is derived from an EMBL/GenBank/DDBJ whole genome shotgun (WGS) entry which is preliminary data.</text>
</comment>
<dbReference type="Proteomes" id="UP000247409">
    <property type="component" value="Unassembled WGS sequence"/>
</dbReference>
<dbReference type="AlphaFoldDB" id="A0A2V3J984"/>
<keyword evidence="2" id="KW-1185">Reference proteome</keyword>
<organism evidence="1 2">
    <name type="scientific">Gracilariopsis chorda</name>
    <dbReference type="NCBI Taxonomy" id="448386"/>
    <lineage>
        <taxon>Eukaryota</taxon>
        <taxon>Rhodophyta</taxon>
        <taxon>Florideophyceae</taxon>
        <taxon>Rhodymeniophycidae</taxon>
        <taxon>Gracilariales</taxon>
        <taxon>Gracilariaceae</taxon>
        <taxon>Gracilariopsis</taxon>
    </lineage>
</organism>
<protein>
    <submittedName>
        <fullName evidence="1">Uncharacterized protein</fullName>
    </submittedName>
</protein>
<proteinExistence type="predicted"/>
<name>A0A2V3J984_9FLOR</name>
<dbReference type="EMBL" id="NBIV01000005">
    <property type="protein sequence ID" value="PXF49510.1"/>
    <property type="molecule type" value="Genomic_DNA"/>
</dbReference>
<gene>
    <name evidence="1" type="ORF">BWQ96_00826</name>
</gene>
<evidence type="ECO:0000313" key="1">
    <source>
        <dbReference type="EMBL" id="PXF49510.1"/>
    </source>
</evidence>
<accession>A0A2V3J984</accession>
<evidence type="ECO:0000313" key="2">
    <source>
        <dbReference type="Proteomes" id="UP000247409"/>
    </source>
</evidence>
<sequence length="64" mass="7510">MKLSLETKNTAELKRLVDLDPLLDELLWFLYETHFRRRNEAAIAAARHRALQDVTDIGTQRESE</sequence>